<dbReference type="SMART" id="SM00283">
    <property type="entry name" value="MA"/>
    <property type="match status" value="1"/>
</dbReference>
<dbReference type="InterPro" id="IPR029151">
    <property type="entry name" value="Sensor-like_sf"/>
</dbReference>
<evidence type="ECO:0000259" key="12">
    <source>
        <dbReference type="PROSITE" id="PS50111"/>
    </source>
</evidence>
<evidence type="ECO:0000313" key="14">
    <source>
        <dbReference type="EMBL" id="NDW22186.1"/>
    </source>
</evidence>
<dbReference type="CDD" id="cd06225">
    <property type="entry name" value="HAMP"/>
    <property type="match status" value="1"/>
</dbReference>
<dbReference type="FunFam" id="1.10.287.950:FF:000001">
    <property type="entry name" value="Methyl-accepting chemotaxis sensory transducer"/>
    <property type="match status" value="1"/>
</dbReference>
<evidence type="ECO:0000256" key="8">
    <source>
        <dbReference type="ARBA" id="ARBA00029447"/>
    </source>
</evidence>
<dbReference type="SMART" id="SM00304">
    <property type="entry name" value="HAMP"/>
    <property type="match status" value="1"/>
</dbReference>
<feature type="domain" description="Methyl-accepting transducer" evidence="12">
    <location>
        <begin position="379"/>
        <end position="615"/>
    </location>
</feature>
<comment type="subcellular location">
    <subcellularLocation>
        <location evidence="1">Cell membrane</location>
        <topology evidence="1">Multi-pass membrane protein</topology>
    </subcellularLocation>
</comment>
<dbReference type="Pfam" id="PF02743">
    <property type="entry name" value="dCache_1"/>
    <property type="match status" value="1"/>
</dbReference>
<feature type="coiled-coil region" evidence="10">
    <location>
        <begin position="457"/>
        <end position="487"/>
    </location>
</feature>
<dbReference type="InterPro" id="IPR004089">
    <property type="entry name" value="MCPsignal_dom"/>
</dbReference>
<evidence type="ECO:0000256" key="10">
    <source>
        <dbReference type="SAM" id="Coils"/>
    </source>
</evidence>
<dbReference type="CDD" id="cd12913">
    <property type="entry name" value="PDC1_MCP_like"/>
    <property type="match status" value="1"/>
</dbReference>
<dbReference type="Pfam" id="PF00015">
    <property type="entry name" value="MCPsignal"/>
    <property type="match status" value="1"/>
</dbReference>
<dbReference type="PANTHER" id="PTHR32089">
    <property type="entry name" value="METHYL-ACCEPTING CHEMOTAXIS PROTEIN MCPB"/>
    <property type="match status" value="1"/>
</dbReference>
<dbReference type="EMBL" id="JAAAWP010000007">
    <property type="protein sequence ID" value="NDW22186.1"/>
    <property type="molecule type" value="Genomic_DNA"/>
</dbReference>
<keyword evidence="5 11" id="KW-1133">Transmembrane helix</keyword>
<keyword evidence="10" id="KW-0175">Coiled coil</keyword>
<dbReference type="CDD" id="cd11386">
    <property type="entry name" value="MCP_signal"/>
    <property type="match status" value="1"/>
</dbReference>
<dbReference type="RefSeq" id="WP_100971555.1">
    <property type="nucleotide sequence ID" value="NZ_JAAAWP010000007.1"/>
</dbReference>
<dbReference type="Gene3D" id="1.10.287.950">
    <property type="entry name" value="Methyl-accepting chemotaxis protein"/>
    <property type="match status" value="1"/>
</dbReference>
<proteinExistence type="inferred from homology"/>
<comment type="caution">
    <text evidence="14">The sequence shown here is derived from an EMBL/GenBank/DDBJ whole genome shotgun (WGS) entry which is preliminary data.</text>
</comment>
<organism evidence="14 15">
    <name type="scientific">Alteromonas hispanica</name>
    <dbReference type="NCBI Taxonomy" id="315421"/>
    <lineage>
        <taxon>Bacteria</taxon>
        <taxon>Pseudomonadati</taxon>
        <taxon>Pseudomonadota</taxon>
        <taxon>Gammaproteobacteria</taxon>
        <taxon>Alteromonadales</taxon>
        <taxon>Alteromonadaceae</taxon>
        <taxon>Alteromonas/Salinimonas group</taxon>
        <taxon>Alteromonas</taxon>
    </lineage>
</organism>
<evidence type="ECO:0000256" key="3">
    <source>
        <dbReference type="ARBA" id="ARBA00022500"/>
    </source>
</evidence>
<sequence length="651" mass="71206">MNIRSKLITAFLVAVTVPIIVLVVTTTVQTFTQSRNYFVNSASQEIKQIDNAFELFFEGMKEHVRYLADDERVKAAANTPITNYINRSADMTPRSNGAVEKAIYDFHGQFREKHPNLLNVYMGTESGGFIQYPAEPMTNYDPRKRPWYEQAKQAGGEAIITSPYQGISGGPMISIATTITANNGSVIGVQSIDVTLDTLTRLVNDVKIGESGYVILVDENGVVLADPRNKTNNFKNISELQNLALYKALKTESDKTFSVDTKNGEVTVTKYRSPNLKWQFVGVIESSDIEAPARNIVTTMMIVLIVMLVLCSVLGVLLANKIVAPILHISRSLKGIADGKGDLTQRLDVKTRDEIGELANYFNQFMNSIGELIGQIKAQAQILHSSSQDFKAVAQSLNQASEKQEQSIEHTATATNQMAAAAQEVARSCVSTQDATEQTDSASQSGRSIIKDTVVQVEQLMTLMREASSATEELENESENINKILNVIRGIAEQTNLLALNAAIESARAGEQGRGFAVVADEVRTLAQRSHGATEEIDTMLNKLVERTQFVSSKMTTSLEQSEQATTQSNEASETFEKIGALVQQIMNQITQIATAAEQQYQVSEEISKNIVGMQASTSDVSKASQGLSTNADNLLSLSDDLNDLVGQFKL</sequence>
<evidence type="ECO:0000256" key="5">
    <source>
        <dbReference type="ARBA" id="ARBA00022989"/>
    </source>
</evidence>
<dbReference type="GO" id="GO:0007165">
    <property type="term" value="P:signal transduction"/>
    <property type="evidence" value="ECO:0007669"/>
    <property type="project" value="UniProtKB-KW"/>
</dbReference>
<feature type="domain" description="HAMP" evidence="13">
    <location>
        <begin position="320"/>
        <end position="374"/>
    </location>
</feature>
<dbReference type="Proteomes" id="UP000478837">
    <property type="component" value="Unassembled WGS sequence"/>
</dbReference>
<evidence type="ECO:0000256" key="1">
    <source>
        <dbReference type="ARBA" id="ARBA00004651"/>
    </source>
</evidence>
<dbReference type="PANTHER" id="PTHR32089:SF112">
    <property type="entry name" value="LYSOZYME-LIKE PROTEIN-RELATED"/>
    <property type="match status" value="1"/>
</dbReference>
<keyword evidence="15" id="KW-1185">Reference proteome</keyword>
<accession>A0A6L9MVM6</accession>
<dbReference type="Gene3D" id="3.30.450.20">
    <property type="entry name" value="PAS domain"/>
    <property type="match status" value="1"/>
</dbReference>
<dbReference type="SUPFAM" id="SSF103190">
    <property type="entry name" value="Sensory domain-like"/>
    <property type="match status" value="1"/>
</dbReference>
<feature type="transmembrane region" description="Helical" evidence="11">
    <location>
        <begin position="296"/>
        <end position="319"/>
    </location>
</feature>
<evidence type="ECO:0000256" key="9">
    <source>
        <dbReference type="PROSITE-ProRule" id="PRU00284"/>
    </source>
</evidence>
<gene>
    <name evidence="14" type="ORF">GTW09_11685</name>
</gene>
<protein>
    <submittedName>
        <fullName evidence="14">HAMP domain-containing protein</fullName>
    </submittedName>
</protein>
<comment type="similarity">
    <text evidence="8">Belongs to the methyl-accepting chemotaxis (MCP) protein family.</text>
</comment>
<dbReference type="AlphaFoldDB" id="A0A6L9MVM6"/>
<name>A0A6L9MVM6_9ALTE</name>
<dbReference type="PROSITE" id="PS50885">
    <property type="entry name" value="HAMP"/>
    <property type="match status" value="1"/>
</dbReference>
<evidence type="ECO:0000256" key="6">
    <source>
        <dbReference type="ARBA" id="ARBA00023136"/>
    </source>
</evidence>
<reference evidence="14 15" key="1">
    <citation type="submission" date="2020-01" db="EMBL/GenBank/DDBJ databases">
        <title>Genomes of bacteria type strains.</title>
        <authorList>
            <person name="Chen J."/>
            <person name="Zhu S."/>
            <person name="Yang J."/>
        </authorList>
    </citation>
    <scope>NUCLEOTIDE SEQUENCE [LARGE SCALE GENOMIC DNA]</scope>
    <source>
        <strain evidence="14 15">LMG 22958</strain>
    </source>
</reference>
<dbReference type="Pfam" id="PF00672">
    <property type="entry name" value="HAMP"/>
    <property type="match status" value="1"/>
</dbReference>
<dbReference type="CDD" id="cd12912">
    <property type="entry name" value="PDC2_MCP_like"/>
    <property type="match status" value="1"/>
</dbReference>
<dbReference type="GO" id="GO:0006935">
    <property type="term" value="P:chemotaxis"/>
    <property type="evidence" value="ECO:0007669"/>
    <property type="project" value="UniProtKB-KW"/>
</dbReference>
<evidence type="ECO:0000256" key="4">
    <source>
        <dbReference type="ARBA" id="ARBA00022692"/>
    </source>
</evidence>
<dbReference type="InterPro" id="IPR033479">
    <property type="entry name" value="dCache_1"/>
</dbReference>
<dbReference type="SUPFAM" id="SSF58104">
    <property type="entry name" value="Methyl-accepting chemotaxis protein (MCP) signaling domain"/>
    <property type="match status" value="1"/>
</dbReference>
<evidence type="ECO:0000256" key="11">
    <source>
        <dbReference type="SAM" id="Phobius"/>
    </source>
</evidence>
<keyword evidence="2" id="KW-1003">Cell membrane</keyword>
<keyword evidence="4 11" id="KW-0812">Transmembrane</keyword>
<keyword evidence="6 11" id="KW-0472">Membrane</keyword>
<keyword evidence="7 9" id="KW-0807">Transducer</keyword>
<evidence type="ECO:0000256" key="2">
    <source>
        <dbReference type="ARBA" id="ARBA00022475"/>
    </source>
</evidence>
<keyword evidence="3" id="KW-0145">Chemotaxis</keyword>
<evidence type="ECO:0000313" key="15">
    <source>
        <dbReference type="Proteomes" id="UP000478837"/>
    </source>
</evidence>
<evidence type="ECO:0000259" key="13">
    <source>
        <dbReference type="PROSITE" id="PS50885"/>
    </source>
</evidence>
<dbReference type="InterPro" id="IPR003660">
    <property type="entry name" value="HAMP_dom"/>
</dbReference>
<evidence type="ECO:0000256" key="7">
    <source>
        <dbReference type="ARBA" id="ARBA00023224"/>
    </source>
</evidence>
<dbReference type="GO" id="GO:0005886">
    <property type="term" value="C:plasma membrane"/>
    <property type="evidence" value="ECO:0007669"/>
    <property type="project" value="UniProtKB-SubCell"/>
</dbReference>
<dbReference type="PROSITE" id="PS50111">
    <property type="entry name" value="CHEMOTAXIS_TRANSDUC_2"/>
    <property type="match status" value="1"/>
</dbReference>